<dbReference type="Proteomes" id="UP001360953">
    <property type="component" value="Unassembled WGS sequence"/>
</dbReference>
<sequence length="320" mass="35911">MWTALSNFASGSRPISEMDASDDHDQTLDHSIDVCASKATDSGADEFDKGMTEDAFAIHARLVETHNTLRKTLEKLECNIKSTAGALKAIMLDLGSVLVADTTDLPEDTVYDIVPARSQPPLVSYVTQCLIKRESLRAWIRIIEEALTRMFGAVRGLHQPVEQTSFAIRIALAQMLPSTEPPTLATFDATTKPSDEEINNSLRKGIDCLEYLVKMQKNQIVRYQAEDLEPFLDHIKHTMLAIEPEFVALRVDIENDASFGALLRRIFNDRDPAKVSVALEKALAMIEEDFLDNFVDINTYLKEFLKQLEGLQEMYRIDSA</sequence>
<name>A0ABR1LVR6_9PEZI</name>
<reference evidence="2 3" key="1">
    <citation type="submission" date="2024-04" db="EMBL/GenBank/DDBJ databases">
        <title>Phyllosticta paracitricarpa is synonymous to the EU quarantine fungus P. citricarpa based on phylogenomic analyses.</title>
        <authorList>
            <consortium name="Lawrence Berkeley National Laboratory"/>
            <person name="Van ingen-buijs V.A."/>
            <person name="Van westerhoven A.C."/>
            <person name="Haridas S."/>
            <person name="Skiadas P."/>
            <person name="Martin F."/>
            <person name="Groenewald J.Z."/>
            <person name="Crous P.W."/>
            <person name="Seidl M.F."/>
        </authorList>
    </citation>
    <scope>NUCLEOTIDE SEQUENCE [LARGE SCALE GENOMIC DNA]</scope>
    <source>
        <strain evidence="2 3">CPC 17464</strain>
    </source>
</reference>
<evidence type="ECO:0000256" key="1">
    <source>
        <dbReference type="SAM" id="MobiDB-lite"/>
    </source>
</evidence>
<comment type="caution">
    <text evidence="2">The sequence shown here is derived from an EMBL/GenBank/DDBJ whole genome shotgun (WGS) entry which is preliminary data.</text>
</comment>
<dbReference type="RefSeq" id="XP_066656559.1">
    <property type="nucleotide sequence ID" value="XM_066802885.1"/>
</dbReference>
<proteinExistence type="predicted"/>
<organism evidence="2 3">
    <name type="scientific">Phyllosticta citribraziliensis</name>
    <dbReference type="NCBI Taxonomy" id="989973"/>
    <lineage>
        <taxon>Eukaryota</taxon>
        <taxon>Fungi</taxon>
        <taxon>Dikarya</taxon>
        <taxon>Ascomycota</taxon>
        <taxon>Pezizomycotina</taxon>
        <taxon>Dothideomycetes</taxon>
        <taxon>Dothideomycetes incertae sedis</taxon>
        <taxon>Botryosphaeriales</taxon>
        <taxon>Phyllostictaceae</taxon>
        <taxon>Phyllosticta</taxon>
    </lineage>
</organism>
<dbReference type="GeneID" id="92035791"/>
<evidence type="ECO:0000313" key="3">
    <source>
        <dbReference type="Proteomes" id="UP001360953"/>
    </source>
</evidence>
<gene>
    <name evidence="2" type="ORF">J3D65DRAFT_666023</name>
</gene>
<accession>A0ABR1LVR6</accession>
<feature type="region of interest" description="Disordered" evidence="1">
    <location>
        <begin position="1"/>
        <end position="25"/>
    </location>
</feature>
<protein>
    <submittedName>
        <fullName evidence="2">Uncharacterized protein</fullName>
    </submittedName>
</protein>
<evidence type="ECO:0000313" key="2">
    <source>
        <dbReference type="EMBL" id="KAK7539288.1"/>
    </source>
</evidence>
<dbReference type="EMBL" id="JBBPEH010000004">
    <property type="protein sequence ID" value="KAK7539288.1"/>
    <property type="molecule type" value="Genomic_DNA"/>
</dbReference>
<feature type="compositionally biased region" description="Polar residues" evidence="1">
    <location>
        <begin position="1"/>
        <end position="10"/>
    </location>
</feature>
<keyword evidence="3" id="KW-1185">Reference proteome</keyword>